<keyword evidence="4" id="KW-0808">Transferase</keyword>
<evidence type="ECO:0000256" key="1">
    <source>
        <dbReference type="ARBA" id="ARBA00004651"/>
    </source>
</evidence>
<comment type="caution">
    <text evidence="10">The sequence shown here is derived from an EMBL/GenBank/DDBJ whole genome shotgun (WGS) entry which is preliminary data.</text>
</comment>
<feature type="transmembrane region" description="Helical" evidence="8">
    <location>
        <begin position="364"/>
        <end position="394"/>
    </location>
</feature>
<dbReference type="GO" id="GO:0009103">
    <property type="term" value="P:lipopolysaccharide biosynthetic process"/>
    <property type="evidence" value="ECO:0007669"/>
    <property type="project" value="UniProtKB-ARBA"/>
</dbReference>
<reference evidence="10 11" key="1">
    <citation type="submission" date="2015-07" db="EMBL/GenBank/DDBJ databases">
        <title>Genome sequence of Ornatilinea apprima DSM 23815.</title>
        <authorList>
            <person name="Hemp J."/>
            <person name="Ward L.M."/>
            <person name="Pace L.A."/>
            <person name="Fischer W.W."/>
        </authorList>
    </citation>
    <scope>NUCLEOTIDE SEQUENCE [LARGE SCALE GENOMIC DNA]</scope>
    <source>
        <strain evidence="10 11">P3M-1</strain>
    </source>
</reference>
<dbReference type="Proteomes" id="UP000050417">
    <property type="component" value="Unassembled WGS sequence"/>
</dbReference>
<feature type="transmembrane region" description="Helical" evidence="8">
    <location>
        <begin position="73"/>
        <end position="95"/>
    </location>
</feature>
<feature type="transmembrane region" description="Helical" evidence="8">
    <location>
        <begin position="169"/>
        <end position="188"/>
    </location>
</feature>
<sequence>MLAVWGLLSLVVFAFVYGQGLANLISGEGLTRGQVYNDLLSSTSLRLFWVLVWAGGMALVFHGKIRLFSRKALFTALPAGIFSLIAASLLMWIGRVSGPEAWLRGATGVFGVLAVLAAAYLHGRVITHWFFRNTFARGIEAFVFSMALGLGSLSFLSLGLAFLGQYTPASLLMIMGATALGGLVWLLASRIRIGAHNQLDESLEISLREPTNGLWWGILFTVGMISLVGALAPESEYDALWYHLWLPAQWLQSGHPVDILEEYISLYPMNWSLLYGAAMTVGNVISAKLIHWAALLLCALSLAAFTRRFFPQAPALLAAAVFVATPTVLWESTTAYNDLGLTFYLFLAIYALERYMESDQRKWLLLTGLMVGLAMAIKHLALFGLLLLAIILFLQRLGKKEWKRGLVEAGVLGIIGLVLALPYYARSALASGNPFFPEMFGIFGATPPQRWDWVTESGLNAFKARFGFGRSLPALMGLPWLLTTRAYRFGGFLGCAYLLLLPWGVLDWRDARWWRWAGFALAYLALWASPISSFQLRFLVPLTPLLAVLAAAGYERLQATLRAAVPRLRPLTLPLLMTLLLWISLPPFTALADGPGYGGWLTHVVRQAPIAVVSGGESEQDYLSRVLSSYPAWNYINQNTPVDAYILTFSGGDHLYSQRRRLRSDSTLARPATWQAQTESQALQWLRQAGITHILADQKIIKAEDQTTIPLILQERFLQIFGRLEYQDRYYAVYRLAGDQP</sequence>
<dbReference type="GO" id="GO:0016763">
    <property type="term" value="F:pentosyltransferase activity"/>
    <property type="evidence" value="ECO:0007669"/>
    <property type="project" value="TreeGrafter"/>
</dbReference>
<evidence type="ECO:0000259" key="9">
    <source>
        <dbReference type="Pfam" id="PF13231"/>
    </source>
</evidence>
<feature type="transmembrane region" description="Helical" evidence="8">
    <location>
        <begin position="406"/>
        <end position="425"/>
    </location>
</feature>
<evidence type="ECO:0000256" key="6">
    <source>
        <dbReference type="ARBA" id="ARBA00022989"/>
    </source>
</evidence>
<evidence type="ECO:0000256" key="7">
    <source>
        <dbReference type="ARBA" id="ARBA00023136"/>
    </source>
</evidence>
<protein>
    <recommendedName>
        <fullName evidence="9">Glycosyltransferase RgtA/B/C/D-like domain-containing protein</fullName>
    </recommendedName>
</protein>
<dbReference type="STRING" id="1134406.ADN00_06450"/>
<gene>
    <name evidence="10" type="ORF">ADN00_06450</name>
</gene>
<proteinExistence type="predicted"/>
<keyword evidence="2" id="KW-1003">Cell membrane</keyword>
<evidence type="ECO:0000256" key="4">
    <source>
        <dbReference type="ARBA" id="ARBA00022679"/>
    </source>
</evidence>
<feature type="transmembrane region" description="Helical" evidence="8">
    <location>
        <begin position="335"/>
        <end position="352"/>
    </location>
</feature>
<keyword evidence="11" id="KW-1185">Reference proteome</keyword>
<dbReference type="PATRIC" id="fig|1134406.4.peg.1793"/>
<feature type="domain" description="Glycosyltransferase RgtA/B/C/D-like" evidence="9">
    <location>
        <begin position="275"/>
        <end position="422"/>
    </location>
</feature>
<dbReference type="AlphaFoldDB" id="A0A0P6Y0S1"/>
<feature type="transmembrane region" description="Helical" evidence="8">
    <location>
        <begin position="312"/>
        <end position="330"/>
    </location>
</feature>
<dbReference type="InterPro" id="IPR038731">
    <property type="entry name" value="RgtA/B/C-like"/>
</dbReference>
<feature type="transmembrane region" description="Helical" evidence="8">
    <location>
        <begin position="42"/>
        <end position="61"/>
    </location>
</feature>
<keyword evidence="3" id="KW-0328">Glycosyltransferase</keyword>
<organism evidence="10 11">
    <name type="scientific">Ornatilinea apprima</name>
    <dbReference type="NCBI Taxonomy" id="1134406"/>
    <lineage>
        <taxon>Bacteria</taxon>
        <taxon>Bacillati</taxon>
        <taxon>Chloroflexota</taxon>
        <taxon>Anaerolineae</taxon>
        <taxon>Anaerolineales</taxon>
        <taxon>Anaerolineaceae</taxon>
        <taxon>Ornatilinea</taxon>
    </lineage>
</organism>
<feature type="transmembrane region" description="Helical" evidence="8">
    <location>
        <begin position="101"/>
        <end position="121"/>
    </location>
</feature>
<feature type="transmembrane region" description="Helical" evidence="8">
    <location>
        <begin position="486"/>
        <end position="506"/>
    </location>
</feature>
<dbReference type="PANTHER" id="PTHR33908:SF11">
    <property type="entry name" value="MEMBRANE PROTEIN"/>
    <property type="match status" value="1"/>
</dbReference>
<feature type="transmembrane region" description="Helical" evidence="8">
    <location>
        <begin position="142"/>
        <end position="163"/>
    </location>
</feature>
<evidence type="ECO:0000256" key="3">
    <source>
        <dbReference type="ARBA" id="ARBA00022676"/>
    </source>
</evidence>
<comment type="subcellular location">
    <subcellularLocation>
        <location evidence="1">Cell membrane</location>
        <topology evidence="1">Multi-pass membrane protein</topology>
    </subcellularLocation>
</comment>
<keyword evidence="5 8" id="KW-0812">Transmembrane</keyword>
<feature type="transmembrane region" description="Helical" evidence="8">
    <location>
        <begin position="538"/>
        <end position="556"/>
    </location>
</feature>
<keyword evidence="6 8" id="KW-1133">Transmembrane helix</keyword>
<feature type="transmembrane region" description="Helical" evidence="8">
    <location>
        <begin position="513"/>
        <end position="532"/>
    </location>
</feature>
<evidence type="ECO:0000313" key="11">
    <source>
        <dbReference type="Proteomes" id="UP000050417"/>
    </source>
</evidence>
<dbReference type="GO" id="GO:0005886">
    <property type="term" value="C:plasma membrane"/>
    <property type="evidence" value="ECO:0007669"/>
    <property type="project" value="UniProtKB-SubCell"/>
</dbReference>
<dbReference type="PANTHER" id="PTHR33908">
    <property type="entry name" value="MANNOSYLTRANSFERASE YKCB-RELATED"/>
    <property type="match status" value="1"/>
</dbReference>
<dbReference type="Pfam" id="PF13231">
    <property type="entry name" value="PMT_2"/>
    <property type="match status" value="1"/>
</dbReference>
<name>A0A0P6Y0S1_9CHLR</name>
<evidence type="ECO:0000256" key="8">
    <source>
        <dbReference type="SAM" id="Phobius"/>
    </source>
</evidence>
<evidence type="ECO:0000256" key="5">
    <source>
        <dbReference type="ARBA" id="ARBA00022692"/>
    </source>
</evidence>
<keyword evidence="7 8" id="KW-0472">Membrane</keyword>
<dbReference type="EMBL" id="LGCL01000016">
    <property type="protein sequence ID" value="KPL78849.1"/>
    <property type="molecule type" value="Genomic_DNA"/>
</dbReference>
<dbReference type="InterPro" id="IPR050297">
    <property type="entry name" value="LipidA_mod_glycosyltrf_83"/>
</dbReference>
<accession>A0A0P6Y0S1</accession>
<evidence type="ECO:0000313" key="10">
    <source>
        <dbReference type="EMBL" id="KPL78849.1"/>
    </source>
</evidence>
<evidence type="ECO:0000256" key="2">
    <source>
        <dbReference type="ARBA" id="ARBA00022475"/>
    </source>
</evidence>
<feature type="transmembrane region" description="Helical" evidence="8">
    <location>
        <begin position="568"/>
        <end position="585"/>
    </location>
</feature>